<dbReference type="PANTHER" id="PTHR47806:SF1">
    <property type="entry name" value="RIBOSOMAL PROTEIN UL3 GLUTAMINE METHYLTRANSFERASE"/>
    <property type="match status" value="1"/>
</dbReference>
<dbReference type="EMBL" id="JBHRYB010000013">
    <property type="protein sequence ID" value="MFC3680820.1"/>
    <property type="molecule type" value="Genomic_DNA"/>
</dbReference>
<dbReference type="Proteomes" id="UP001595722">
    <property type="component" value="Unassembled WGS sequence"/>
</dbReference>
<dbReference type="InterPro" id="IPR007848">
    <property type="entry name" value="Small_mtfrase_dom"/>
</dbReference>
<dbReference type="InterPro" id="IPR029063">
    <property type="entry name" value="SAM-dependent_MTases_sf"/>
</dbReference>
<accession>A0ABV7VTZ6</accession>
<dbReference type="Pfam" id="PF17827">
    <property type="entry name" value="PrmC_N"/>
    <property type="match status" value="1"/>
</dbReference>
<keyword evidence="7" id="KW-0689">Ribosomal protein</keyword>
<dbReference type="PROSITE" id="PS00092">
    <property type="entry name" value="N6_MTASE"/>
    <property type="match status" value="1"/>
</dbReference>
<evidence type="ECO:0000256" key="1">
    <source>
        <dbReference type="ARBA" id="ARBA00022603"/>
    </source>
</evidence>
<proteinExistence type="inferred from homology"/>
<comment type="function">
    <text evidence="4">Methylates ribosomal protein uL3 on a specific glutamine residue.</text>
</comment>
<dbReference type="RefSeq" id="WP_376866919.1">
    <property type="nucleotide sequence ID" value="NZ_JBHRYB010000013.1"/>
</dbReference>
<dbReference type="NCBIfam" id="TIGR03533">
    <property type="entry name" value="L3_gln_methyl"/>
    <property type="match status" value="1"/>
</dbReference>
<comment type="caution">
    <text evidence="7">The sequence shown here is derived from an EMBL/GenBank/DDBJ whole genome shotgun (WGS) entry which is preliminary data.</text>
</comment>
<keyword evidence="7" id="KW-0687">Ribonucleoprotein</keyword>
<dbReference type="SUPFAM" id="SSF53335">
    <property type="entry name" value="S-adenosyl-L-methionine-dependent methyltransferases"/>
    <property type="match status" value="1"/>
</dbReference>
<keyword evidence="3 4" id="KW-0949">S-adenosyl-L-methionine</keyword>
<dbReference type="PIRSF" id="PIRSF037167">
    <property type="entry name" value="Mtase_YfcB_prd"/>
    <property type="match status" value="1"/>
</dbReference>
<organism evidence="7 8">
    <name type="scientific">Bacterioplanoides pacificum</name>
    <dbReference type="NCBI Taxonomy" id="1171596"/>
    <lineage>
        <taxon>Bacteria</taxon>
        <taxon>Pseudomonadati</taxon>
        <taxon>Pseudomonadota</taxon>
        <taxon>Gammaproteobacteria</taxon>
        <taxon>Oceanospirillales</taxon>
        <taxon>Oceanospirillaceae</taxon>
        <taxon>Bacterioplanoides</taxon>
    </lineage>
</organism>
<dbReference type="PANTHER" id="PTHR47806">
    <property type="entry name" value="50S RIBOSOMAL PROTEIN L3 GLUTAMINE METHYLTRANSFERASE"/>
    <property type="match status" value="1"/>
</dbReference>
<comment type="catalytic activity">
    <reaction evidence="4">
        <text>L-glutaminyl-[ribosomal protein uL3] + S-adenosyl-L-methionine = N(5)-methyl-L-glutaminyl-[ribosomal protein uL3] + S-adenosyl-L-homocysteine + H(+)</text>
        <dbReference type="Rhea" id="RHEA:45020"/>
        <dbReference type="Rhea" id="RHEA-COMP:11063"/>
        <dbReference type="Rhea" id="RHEA-COMP:11064"/>
        <dbReference type="ChEBI" id="CHEBI:15378"/>
        <dbReference type="ChEBI" id="CHEBI:30011"/>
        <dbReference type="ChEBI" id="CHEBI:57856"/>
        <dbReference type="ChEBI" id="CHEBI:59789"/>
        <dbReference type="ChEBI" id="CHEBI:61891"/>
        <dbReference type="EC" id="2.1.1.298"/>
    </reaction>
</comment>
<dbReference type="InterPro" id="IPR017127">
    <property type="entry name" value="Ribosome_uL3_MTase"/>
</dbReference>
<dbReference type="Pfam" id="PF05175">
    <property type="entry name" value="MTS"/>
    <property type="match status" value="1"/>
</dbReference>
<dbReference type="GO" id="GO:0032259">
    <property type="term" value="P:methylation"/>
    <property type="evidence" value="ECO:0007669"/>
    <property type="project" value="UniProtKB-KW"/>
</dbReference>
<keyword evidence="8" id="KW-1185">Reference proteome</keyword>
<dbReference type="GO" id="GO:0008168">
    <property type="term" value="F:methyltransferase activity"/>
    <property type="evidence" value="ECO:0007669"/>
    <property type="project" value="UniProtKB-KW"/>
</dbReference>
<dbReference type="Gene3D" id="1.10.8.10">
    <property type="entry name" value="DNA helicase RuvA subunit, C-terminal domain"/>
    <property type="match status" value="1"/>
</dbReference>
<evidence type="ECO:0000259" key="5">
    <source>
        <dbReference type="Pfam" id="PF05175"/>
    </source>
</evidence>
<evidence type="ECO:0000313" key="8">
    <source>
        <dbReference type="Proteomes" id="UP001595722"/>
    </source>
</evidence>
<dbReference type="CDD" id="cd02440">
    <property type="entry name" value="AdoMet_MTases"/>
    <property type="match status" value="1"/>
</dbReference>
<dbReference type="EC" id="2.1.1.298" evidence="4"/>
<sequence length="307" mass="34283">MTALQPLSLAQQSQQAIDELLTLQDMVRWAISRMTASGIYFGHGTDNPQDDAVLLVTHALDLAWNQADQWRDCRLTRDERQAITTLVRRRIEERVPAPYLVGEAWYCGLPYLVDERVLIPRSPIAELIEQQFRPWLSDQPQRILDLCTGSGCIGIACAMQFPQAQVELLDLSFDALAVAEANIQRLEVDDRVMALQSDLFSAASGRYDLIVSNPPYVDADDMACLPDEFHHEPELALAAGDDGLDLVHVLLKQARQYLTDDGVLVVEVGNSWPALAAAYPQLPFQWQEFERGGHGVFVLKAADLDTL</sequence>
<comment type="similarity">
    <text evidence="4">Belongs to the protein N5-glutamine methyltransferase family. PrmB subfamily.</text>
</comment>
<dbReference type="InterPro" id="IPR004556">
    <property type="entry name" value="HemK-like"/>
</dbReference>
<evidence type="ECO:0000256" key="4">
    <source>
        <dbReference type="HAMAP-Rule" id="MF_02125"/>
    </source>
</evidence>
<dbReference type="Gene3D" id="3.40.50.150">
    <property type="entry name" value="Vaccinia Virus protein VP39"/>
    <property type="match status" value="1"/>
</dbReference>
<name>A0ABV7VTZ6_9GAMM</name>
<gene>
    <name evidence="4 7" type="primary">prmB</name>
    <name evidence="7" type="ORF">ACFOMG_11990</name>
</gene>
<protein>
    <recommendedName>
        <fullName evidence="4">Ribosomal protein uL3 glutamine methyltransferase</fullName>
        <shortName evidence="4">uL3 MTase</shortName>
        <ecNumber evidence="4">2.1.1.298</ecNumber>
    </recommendedName>
    <alternativeName>
        <fullName evidence="4">N5-glutamine methyltransferase PrmB</fullName>
    </alternativeName>
</protein>
<dbReference type="InterPro" id="IPR002052">
    <property type="entry name" value="DNA_methylase_N6_adenine_CS"/>
</dbReference>
<dbReference type="HAMAP" id="MF_02125">
    <property type="entry name" value="L3_methyltr_PrmB"/>
    <property type="match status" value="1"/>
</dbReference>
<keyword evidence="1 4" id="KW-0489">Methyltransferase</keyword>
<keyword evidence="2 4" id="KW-0808">Transferase</keyword>
<dbReference type="InterPro" id="IPR040758">
    <property type="entry name" value="PrmC_N"/>
</dbReference>
<feature type="domain" description="Release factor glutamine methyltransferase N-terminal" evidence="6">
    <location>
        <begin position="28"/>
        <end position="102"/>
    </location>
</feature>
<dbReference type="GO" id="GO:0005840">
    <property type="term" value="C:ribosome"/>
    <property type="evidence" value="ECO:0007669"/>
    <property type="project" value="UniProtKB-KW"/>
</dbReference>
<reference evidence="8" key="1">
    <citation type="journal article" date="2019" name="Int. J. Syst. Evol. Microbiol.">
        <title>The Global Catalogue of Microorganisms (GCM) 10K type strain sequencing project: providing services to taxonomists for standard genome sequencing and annotation.</title>
        <authorList>
            <consortium name="The Broad Institute Genomics Platform"/>
            <consortium name="The Broad Institute Genome Sequencing Center for Infectious Disease"/>
            <person name="Wu L."/>
            <person name="Ma J."/>
        </authorList>
    </citation>
    <scope>NUCLEOTIDE SEQUENCE [LARGE SCALE GENOMIC DNA]</scope>
    <source>
        <strain evidence="8">KCTC 42424</strain>
    </source>
</reference>
<evidence type="ECO:0000256" key="2">
    <source>
        <dbReference type="ARBA" id="ARBA00022679"/>
    </source>
</evidence>
<evidence type="ECO:0000256" key="3">
    <source>
        <dbReference type="ARBA" id="ARBA00022691"/>
    </source>
</evidence>
<dbReference type="NCBIfam" id="TIGR00536">
    <property type="entry name" value="hemK_fam"/>
    <property type="match status" value="1"/>
</dbReference>
<evidence type="ECO:0000313" key="7">
    <source>
        <dbReference type="EMBL" id="MFC3680820.1"/>
    </source>
</evidence>
<evidence type="ECO:0000259" key="6">
    <source>
        <dbReference type="Pfam" id="PF17827"/>
    </source>
</evidence>
<feature type="domain" description="Methyltransferase small" evidence="5">
    <location>
        <begin position="139"/>
        <end position="221"/>
    </location>
</feature>